<comment type="pathway">
    <text evidence="8 9">Amino-acid degradation; L-tryptophan degradation via kynurenine pathway; L-kynurenine from L-tryptophan: step 2/2.</text>
</comment>
<dbReference type="GO" id="GO:0008270">
    <property type="term" value="F:zinc ion binding"/>
    <property type="evidence" value="ECO:0007669"/>
    <property type="project" value="UniProtKB-UniRule"/>
</dbReference>
<keyword evidence="6 9" id="KW-0823">Tryptophan catabolism</keyword>
<protein>
    <recommendedName>
        <fullName evidence="9">Kynurenine formamidase</fullName>
        <shortName evidence="9">KFA</shortName>
        <shortName evidence="9">KFase</shortName>
        <ecNumber evidence="9">3.5.1.9</ecNumber>
    </recommendedName>
    <alternativeName>
        <fullName evidence="9">Arylformamidase</fullName>
    </alternativeName>
    <alternativeName>
        <fullName evidence="9">N-formylkynurenine formamidase</fullName>
        <shortName evidence="9">FKF</shortName>
    </alternativeName>
</protein>
<dbReference type="FunFam" id="3.50.30.50:FF:000001">
    <property type="entry name" value="Kynurenine formamidase"/>
    <property type="match status" value="1"/>
</dbReference>
<dbReference type="Gene3D" id="3.50.30.50">
    <property type="entry name" value="Putative cyclase"/>
    <property type="match status" value="1"/>
</dbReference>
<dbReference type="InterPro" id="IPR017484">
    <property type="entry name" value="Kynurenine_formamidase_bac"/>
</dbReference>
<feature type="binding site" evidence="9">
    <location>
        <position position="158"/>
    </location>
    <ligand>
        <name>Zn(2+)</name>
        <dbReference type="ChEBI" id="CHEBI:29105"/>
        <label>2</label>
    </ligand>
</feature>
<dbReference type="Proteomes" id="UP000680067">
    <property type="component" value="Unassembled WGS sequence"/>
</dbReference>
<comment type="similarity">
    <text evidence="9">Belongs to the Cyclase 1 superfamily. KynB family.</text>
</comment>
<dbReference type="GO" id="GO:0004328">
    <property type="term" value="F:formamidase activity"/>
    <property type="evidence" value="ECO:0007669"/>
    <property type="project" value="InterPro"/>
</dbReference>
<evidence type="ECO:0000256" key="9">
    <source>
        <dbReference type="HAMAP-Rule" id="MF_01969"/>
    </source>
</evidence>
<evidence type="ECO:0000313" key="11">
    <source>
        <dbReference type="Proteomes" id="UP000680067"/>
    </source>
</evidence>
<reference evidence="10" key="1">
    <citation type="submission" date="2021-04" db="EMBL/GenBank/DDBJ databases">
        <title>novel species isolated from subtropical streams in China.</title>
        <authorList>
            <person name="Lu H."/>
        </authorList>
    </citation>
    <scope>NUCLEOTIDE SEQUENCE</scope>
    <source>
        <strain evidence="10">LFS511W</strain>
    </source>
</reference>
<dbReference type="EC" id="3.5.1.9" evidence="9"/>
<comment type="cofactor">
    <cofactor evidence="9">
        <name>Zn(2+)</name>
        <dbReference type="ChEBI" id="CHEBI:29105"/>
    </cofactor>
    <text evidence="9">Binds 2 zinc ions per subunit.</text>
</comment>
<dbReference type="PANTHER" id="PTHR31118:SF32">
    <property type="entry name" value="KYNURENINE FORMAMIDASE"/>
    <property type="match status" value="1"/>
</dbReference>
<organism evidence="10 11">
    <name type="scientific">Undibacterium luofuense</name>
    <dbReference type="NCBI Taxonomy" id="2828733"/>
    <lineage>
        <taxon>Bacteria</taxon>
        <taxon>Pseudomonadati</taxon>
        <taxon>Pseudomonadota</taxon>
        <taxon>Betaproteobacteria</taxon>
        <taxon>Burkholderiales</taxon>
        <taxon>Oxalobacteraceae</taxon>
        <taxon>Undibacterium</taxon>
    </lineage>
</organism>
<dbReference type="Pfam" id="PF04199">
    <property type="entry name" value="Cyclase"/>
    <property type="match status" value="1"/>
</dbReference>
<feature type="binding site" evidence="9">
    <location>
        <position position="53"/>
    </location>
    <ligand>
        <name>Zn(2+)</name>
        <dbReference type="ChEBI" id="CHEBI:29105"/>
        <label>2</label>
    </ligand>
</feature>
<evidence type="ECO:0000256" key="1">
    <source>
        <dbReference type="ARBA" id="ARBA00002204"/>
    </source>
</evidence>
<comment type="caution">
    <text evidence="10">The sequence shown here is derived from an EMBL/GenBank/DDBJ whole genome shotgun (WGS) entry which is preliminary data.</text>
</comment>
<comment type="subunit">
    <text evidence="2 9">Homodimer.</text>
</comment>
<keyword evidence="11" id="KW-1185">Reference proteome</keyword>
<proteinExistence type="inferred from homology"/>
<keyword evidence="3 9" id="KW-0479">Metal-binding</keyword>
<feature type="binding site" evidence="9">
    <location>
        <position position="47"/>
    </location>
    <ligand>
        <name>Zn(2+)</name>
        <dbReference type="ChEBI" id="CHEBI:29105"/>
        <label>1</label>
    </ligand>
</feature>
<dbReference type="AlphaFoldDB" id="A0A941DL76"/>
<evidence type="ECO:0000256" key="4">
    <source>
        <dbReference type="ARBA" id="ARBA00022801"/>
    </source>
</evidence>
<dbReference type="GO" id="GO:0004061">
    <property type="term" value="F:arylformamidase activity"/>
    <property type="evidence" value="ECO:0007669"/>
    <property type="project" value="UniProtKB-UniRule"/>
</dbReference>
<evidence type="ECO:0000256" key="2">
    <source>
        <dbReference type="ARBA" id="ARBA00011738"/>
    </source>
</evidence>
<dbReference type="NCBIfam" id="TIGR03035">
    <property type="entry name" value="trp_arylform"/>
    <property type="match status" value="1"/>
</dbReference>
<evidence type="ECO:0000313" key="10">
    <source>
        <dbReference type="EMBL" id="MBR7782838.1"/>
    </source>
</evidence>
<accession>A0A941DL76</accession>
<evidence type="ECO:0000256" key="5">
    <source>
        <dbReference type="ARBA" id="ARBA00022833"/>
    </source>
</evidence>
<dbReference type="InterPro" id="IPR037175">
    <property type="entry name" value="KFase_sf"/>
</dbReference>
<dbReference type="PANTHER" id="PTHR31118">
    <property type="entry name" value="CYCLASE-LIKE PROTEIN 2"/>
    <property type="match status" value="1"/>
</dbReference>
<feature type="binding site" evidence="9">
    <location>
        <position position="51"/>
    </location>
    <ligand>
        <name>Zn(2+)</name>
        <dbReference type="ChEBI" id="CHEBI:29105"/>
        <label>1</label>
    </ligand>
</feature>
<feature type="binding site" evidence="9">
    <location>
        <position position="170"/>
    </location>
    <ligand>
        <name>Zn(2+)</name>
        <dbReference type="ChEBI" id="CHEBI:29105"/>
        <label>2</label>
    </ligand>
</feature>
<sequence length="206" mass="22538">MQLWDITPPVAPGIPVWPGDSAYSAETTWQIADGCPVKVSKITMSTHTGAHCDAPSHYDKDGLAIDQVDLQTYLGPCRVIHAIGCDQVRPEHVQAFLQDLPQRVLFRTYQTAPQMQWDSGFASVAPETIDLLAAHGVRLIGIDTPSFDPETSKTLDAHHRMRHHGLAILEGIVLDAVSAGDYELICLPLRLQGLDASPVRAVLRCE</sequence>
<name>A0A941DL76_9BURK</name>
<feature type="binding site" evidence="9">
    <location>
        <position position="170"/>
    </location>
    <ligand>
        <name>Zn(2+)</name>
        <dbReference type="ChEBI" id="CHEBI:29105"/>
        <label>1</label>
    </ligand>
</feature>
<feature type="binding site" evidence="9">
    <location>
        <position position="53"/>
    </location>
    <ligand>
        <name>Zn(2+)</name>
        <dbReference type="ChEBI" id="CHEBI:29105"/>
        <label>1</label>
    </ligand>
</feature>
<gene>
    <name evidence="9 10" type="primary">kynB</name>
    <name evidence="10" type="ORF">KDM89_11840</name>
</gene>
<keyword evidence="4 9" id="KW-0378">Hydrolase</keyword>
<dbReference type="HAMAP" id="MF_01969">
    <property type="entry name" value="KynB"/>
    <property type="match status" value="1"/>
</dbReference>
<feature type="binding site" evidence="9">
    <location>
        <position position="17"/>
    </location>
    <ligand>
        <name>substrate</name>
    </ligand>
</feature>
<keyword evidence="5 9" id="KW-0862">Zinc</keyword>
<feature type="active site" description="Proton donor/acceptor" evidence="9">
    <location>
        <position position="57"/>
    </location>
</feature>
<dbReference type="GO" id="GO:0019441">
    <property type="term" value="P:L-tryptophan catabolic process to kynurenine"/>
    <property type="evidence" value="ECO:0007669"/>
    <property type="project" value="UniProtKB-UniRule"/>
</dbReference>
<comment type="catalytic activity">
    <reaction evidence="7 9">
        <text>N-formyl-L-kynurenine + H2O = L-kynurenine + formate + H(+)</text>
        <dbReference type="Rhea" id="RHEA:13009"/>
        <dbReference type="ChEBI" id="CHEBI:15377"/>
        <dbReference type="ChEBI" id="CHEBI:15378"/>
        <dbReference type="ChEBI" id="CHEBI:15740"/>
        <dbReference type="ChEBI" id="CHEBI:57959"/>
        <dbReference type="ChEBI" id="CHEBI:58629"/>
        <dbReference type="EC" id="3.5.1.9"/>
    </reaction>
</comment>
<evidence type="ECO:0000256" key="7">
    <source>
        <dbReference type="ARBA" id="ARBA00048496"/>
    </source>
</evidence>
<evidence type="ECO:0000256" key="6">
    <source>
        <dbReference type="ARBA" id="ARBA00023079"/>
    </source>
</evidence>
<comment type="function">
    <text evidence="1 9">Catalyzes the hydrolysis of N-formyl-L-kynurenine to L-kynurenine, the second step in the kynurenine pathway of tryptophan degradation.</text>
</comment>
<evidence type="ECO:0000256" key="3">
    <source>
        <dbReference type="ARBA" id="ARBA00022723"/>
    </source>
</evidence>
<dbReference type="RefSeq" id="WP_212688143.1">
    <property type="nucleotide sequence ID" value="NZ_JAGSPN010000008.1"/>
</dbReference>
<dbReference type="EMBL" id="JAGSPN010000008">
    <property type="protein sequence ID" value="MBR7782838.1"/>
    <property type="molecule type" value="Genomic_DNA"/>
</dbReference>
<dbReference type="InterPro" id="IPR007325">
    <property type="entry name" value="KFase/CYL"/>
</dbReference>
<dbReference type="SUPFAM" id="SSF102198">
    <property type="entry name" value="Putative cyclase"/>
    <property type="match status" value="1"/>
</dbReference>
<evidence type="ECO:0000256" key="8">
    <source>
        <dbReference type="ARBA" id="ARBA00060547"/>
    </source>
</evidence>